<keyword evidence="1" id="KW-1133">Transmembrane helix</keyword>
<dbReference type="GO" id="GO:0006813">
    <property type="term" value="P:potassium ion transport"/>
    <property type="evidence" value="ECO:0007669"/>
    <property type="project" value="TreeGrafter"/>
</dbReference>
<protein>
    <recommendedName>
        <fullName evidence="4">Mitochondrial K+-H+ exchange-related-domain-containing protein</fullName>
    </recommendedName>
</protein>
<organism evidence="2 3">
    <name type="scientific">Talaromyces amestolkiae</name>
    <dbReference type="NCBI Taxonomy" id="1196081"/>
    <lineage>
        <taxon>Eukaryota</taxon>
        <taxon>Fungi</taxon>
        <taxon>Dikarya</taxon>
        <taxon>Ascomycota</taxon>
        <taxon>Pezizomycotina</taxon>
        <taxon>Eurotiomycetes</taxon>
        <taxon>Eurotiomycetidae</taxon>
        <taxon>Eurotiales</taxon>
        <taxon>Trichocomaceae</taxon>
        <taxon>Talaromyces</taxon>
        <taxon>Talaromyces sect. Talaromyces</taxon>
    </lineage>
</organism>
<evidence type="ECO:0000313" key="2">
    <source>
        <dbReference type="EMBL" id="RAO66089.1"/>
    </source>
</evidence>
<gene>
    <name evidence="2" type="ORF">BHQ10_002101</name>
</gene>
<dbReference type="GeneID" id="63791318"/>
<comment type="caution">
    <text evidence="2">The sequence shown here is derived from an EMBL/GenBank/DDBJ whole genome shotgun (WGS) entry which is preliminary data.</text>
</comment>
<dbReference type="EMBL" id="MIKG01000003">
    <property type="protein sequence ID" value="RAO66089.1"/>
    <property type="molecule type" value="Genomic_DNA"/>
</dbReference>
<proteinExistence type="predicted"/>
<dbReference type="PANTHER" id="PTHR28062">
    <property type="entry name" value="K+-H+ EXCHANGE-LIKE PROTEIN"/>
    <property type="match status" value="1"/>
</dbReference>
<reference evidence="2 3" key="1">
    <citation type="journal article" date="2017" name="Biotechnol. Biofuels">
        <title>Differential beta-glucosidase expression as a function of carbon source availability in Talaromyces amestolkiae: a genomic and proteomic approach.</title>
        <authorList>
            <person name="de Eugenio L.I."/>
            <person name="Mendez-Liter J.A."/>
            <person name="Nieto-Dominguez M."/>
            <person name="Alonso L."/>
            <person name="Gil-Munoz J."/>
            <person name="Barriuso J."/>
            <person name="Prieto A."/>
            <person name="Martinez M.J."/>
        </authorList>
    </citation>
    <scope>NUCLEOTIDE SEQUENCE [LARGE SCALE GENOMIC DNA]</scope>
    <source>
        <strain evidence="2 3">CIB</strain>
    </source>
</reference>
<sequence length="281" mass="32328">MRFFLVPISTKRAFIYCRPPKTIKTGYVDRVTNKAAEIWAGWEKAEKGWKKQLVGYGHVILQRIPYEEWGLKSIPPLSQSLQIQEAQQKQKIDVMFPKNAIKSEDVFGILRKLGTERQELHRRRMWWCIGIAPLTAPIAIIPVVPNIPFFYLAYRAWSHWRAWSGSKHLIHLLDLNLISPHAFPELESFYATRLLKNGVPGHQTKSNMVTKDTNKLTEKETAAPKDEAAAEERLLLEMKDGEELGKILETPAIAIEVERAVLQVGQKLKLNEEKRQEKNAQ</sequence>
<evidence type="ECO:0008006" key="4">
    <source>
        <dbReference type="Google" id="ProtNLM"/>
    </source>
</evidence>
<dbReference type="RefSeq" id="XP_040730606.1">
    <property type="nucleotide sequence ID" value="XM_040874211.1"/>
</dbReference>
<keyword evidence="3" id="KW-1185">Reference proteome</keyword>
<dbReference type="AlphaFoldDB" id="A0A364KRA8"/>
<dbReference type="GO" id="GO:1902600">
    <property type="term" value="P:proton transmembrane transport"/>
    <property type="evidence" value="ECO:0007669"/>
    <property type="project" value="TreeGrafter"/>
</dbReference>
<evidence type="ECO:0000256" key="1">
    <source>
        <dbReference type="SAM" id="Phobius"/>
    </source>
</evidence>
<dbReference type="GO" id="GO:0005743">
    <property type="term" value="C:mitochondrial inner membrane"/>
    <property type="evidence" value="ECO:0007669"/>
    <property type="project" value="TreeGrafter"/>
</dbReference>
<accession>A0A364KRA8</accession>
<keyword evidence="1" id="KW-0472">Membrane</keyword>
<dbReference type="Pfam" id="PF10173">
    <property type="entry name" value="Mit_KHE1"/>
    <property type="match status" value="1"/>
</dbReference>
<evidence type="ECO:0000313" key="3">
    <source>
        <dbReference type="Proteomes" id="UP000249363"/>
    </source>
</evidence>
<dbReference type="Proteomes" id="UP000249363">
    <property type="component" value="Unassembled WGS sequence"/>
</dbReference>
<feature type="transmembrane region" description="Helical" evidence="1">
    <location>
        <begin position="125"/>
        <end position="144"/>
    </location>
</feature>
<keyword evidence="1" id="KW-0812">Transmembrane</keyword>
<dbReference type="PANTHER" id="PTHR28062:SF1">
    <property type="entry name" value="TRANSMEMBRANE PROTEIN"/>
    <property type="match status" value="1"/>
</dbReference>
<dbReference type="OrthoDB" id="5562676at2759"/>
<name>A0A364KRA8_TALAM</name>
<dbReference type="InterPro" id="IPR018786">
    <property type="entry name" value="Mit_KHE1"/>
</dbReference>